<comment type="similarity">
    <text evidence="1 2">Belongs to the outer membrane factor (OMF) (TC 1.B.17) family.</text>
</comment>
<keyword evidence="2" id="KW-0449">Lipoprotein</keyword>
<dbReference type="Proteomes" id="UP000664698">
    <property type="component" value="Unassembled WGS sequence"/>
</dbReference>
<proteinExistence type="inferred from homology"/>
<comment type="subcellular location">
    <subcellularLocation>
        <location evidence="2">Cell membrane</location>
        <topology evidence="2">Lipid-anchor</topology>
    </subcellularLocation>
</comment>
<keyword evidence="2" id="KW-0812">Transmembrane</keyword>
<keyword evidence="2" id="KW-0564">Palmitate</keyword>
<keyword evidence="2" id="KW-1134">Transmembrane beta strand</keyword>
<dbReference type="RefSeq" id="WP_206571365.1">
    <property type="nucleotide sequence ID" value="NZ_JAFKCW010000005.1"/>
</dbReference>
<dbReference type="InterPro" id="IPR003423">
    <property type="entry name" value="OMP_efflux"/>
</dbReference>
<evidence type="ECO:0000256" key="1">
    <source>
        <dbReference type="ARBA" id="ARBA00007613"/>
    </source>
</evidence>
<dbReference type="Pfam" id="PF02321">
    <property type="entry name" value="OEP"/>
    <property type="match status" value="2"/>
</dbReference>
<dbReference type="Gene3D" id="2.20.200.10">
    <property type="entry name" value="Outer membrane efflux proteins (OEP)"/>
    <property type="match status" value="1"/>
</dbReference>
<dbReference type="Gene3D" id="1.20.1600.10">
    <property type="entry name" value="Outer membrane efflux proteins (OEP)"/>
    <property type="match status" value="1"/>
</dbReference>
<sequence length="461" mass="51542">MKNLVIPIVILMVLAGCAVGPKYSRPESVEATTPAGYFQNSDQTDSITNLAWWDVYQDTVLRSLIQNAVDSNLNLLTAMARVEEAQAILGYNKANMGPAIGYGAAARASDYRERAQEAGVGFNTNSYSVLGNISWEIDIWGKLRHANRAAYAELLASEENRKSIYISLVAQIAELYFNLRGLDDRLRITERTYQTRLEYLRIIELRFDKGEVSELDKLQAEQIAADAKAGMYSLEREIIFVENAIGILTGKTYSPIVRGLRNDQQMLPLEIPTGLPSELLERRPDILQAEQLLVAQTERIGVAVAMRFPSLSLTGFFGVASPDISKLFTSEAVLGSVTGQLAGPLFQFGQNKRRVEAERARAKQYAYNYEQTILEAFAEVENSLAEIRTYTNEYEARVTQAAATERSLMLSKALYDNGYTSFLQVLDAERELYYSEFEKSLALQYQLTASVRLYKALGGGW</sequence>
<evidence type="ECO:0000313" key="4">
    <source>
        <dbReference type="Proteomes" id="UP000664698"/>
    </source>
</evidence>
<evidence type="ECO:0000313" key="3">
    <source>
        <dbReference type="EMBL" id="MBN7803376.1"/>
    </source>
</evidence>
<organism evidence="3 4">
    <name type="scientific">Algoriphagus aestuariicola</name>
    <dbReference type="NCBI Taxonomy" id="1852016"/>
    <lineage>
        <taxon>Bacteria</taxon>
        <taxon>Pseudomonadati</taxon>
        <taxon>Bacteroidota</taxon>
        <taxon>Cytophagia</taxon>
        <taxon>Cytophagales</taxon>
        <taxon>Cyclobacteriaceae</taxon>
        <taxon>Algoriphagus</taxon>
    </lineage>
</organism>
<gene>
    <name evidence="3" type="ORF">J0A67_21045</name>
</gene>
<reference evidence="3 4" key="1">
    <citation type="submission" date="2021-03" db="EMBL/GenBank/DDBJ databases">
        <title>novel species isolated from a fishpond in China.</title>
        <authorList>
            <person name="Lu H."/>
            <person name="Cai Z."/>
        </authorList>
    </citation>
    <scope>NUCLEOTIDE SEQUENCE [LARGE SCALE GENOMIC DNA]</scope>
    <source>
        <strain evidence="3 4">JCM 31546</strain>
    </source>
</reference>
<dbReference type="PANTHER" id="PTHR30203:SF30">
    <property type="entry name" value="OUTER MEMBRANE PROTEIN-RELATED"/>
    <property type="match status" value="1"/>
</dbReference>
<dbReference type="SUPFAM" id="SSF56954">
    <property type="entry name" value="Outer membrane efflux proteins (OEP)"/>
    <property type="match status" value="1"/>
</dbReference>
<keyword evidence="2" id="KW-0472">Membrane</keyword>
<keyword evidence="4" id="KW-1185">Reference proteome</keyword>
<accession>A0ABS3BYJ2</accession>
<name>A0ABS3BYJ2_9BACT</name>
<dbReference type="PROSITE" id="PS51257">
    <property type="entry name" value="PROKAR_LIPOPROTEIN"/>
    <property type="match status" value="1"/>
</dbReference>
<protein>
    <submittedName>
        <fullName evidence="3">Efflux transporter outer membrane subunit</fullName>
    </submittedName>
</protein>
<dbReference type="NCBIfam" id="TIGR01845">
    <property type="entry name" value="outer_NodT"/>
    <property type="match status" value="1"/>
</dbReference>
<dbReference type="EMBL" id="JAFKCW010000005">
    <property type="protein sequence ID" value="MBN7803376.1"/>
    <property type="molecule type" value="Genomic_DNA"/>
</dbReference>
<evidence type="ECO:0000256" key="2">
    <source>
        <dbReference type="RuleBase" id="RU362097"/>
    </source>
</evidence>
<dbReference type="InterPro" id="IPR010131">
    <property type="entry name" value="MdtP/NodT-like"/>
</dbReference>
<dbReference type="PANTHER" id="PTHR30203">
    <property type="entry name" value="OUTER MEMBRANE CATION EFFLUX PROTEIN"/>
    <property type="match status" value="1"/>
</dbReference>
<comment type="caution">
    <text evidence="3">The sequence shown here is derived from an EMBL/GenBank/DDBJ whole genome shotgun (WGS) entry which is preliminary data.</text>
</comment>